<feature type="domain" description="Calcineurin-like phosphoesterase" evidence="1">
    <location>
        <begin position="180"/>
        <end position="434"/>
    </location>
</feature>
<reference evidence="2" key="1">
    <citation type="journal article" date="2020" name="Stud. Mycol.">
        <title>101 Dothideomycetes genomes: a test case for predicting lifestyles and emergence of pathogens.</title>
        <authorList>
            <person name="Haridas S."/>
            <person name="Albert R."/>
            <person name="Binder M."/>
            <person name="Bloem J."/>
            <person name="Labutti K."/>
            <person name="Salamov A."/>
            <person name="Andreopoulos B."/>
            <person name="Baker S."/>
            <person name="Barry K."/>
            <person name="Bills G."/>
            <person name="Bluhm B."/>
            <person name="Cannon C."/>
            <person name="Castanera R."/>
            <person name="Culley D."/>
            <person name="Daum C."/>
            <person name="Ezra D."/>
            <person name="Gonzalez J."/>
            <person name="Henrissat B."/>
            <person name="Kuo A."/>
            <person name="Liang C."/>
            <person name="Lipzen A."/>
            <person name="Lutzoni F."/>
            <person name="Magnuson J."/>
            <person name="Mondo S."/>
            <person name="Nolan M."/>
            <person name="Ohm R."/>
            <person name="Pangilinan J."/>
            <person name="Park H.-J."/>
            <person name="Ramirez L."/>
            <person name="Alfaro M."/>
            <person name="Sun H."/>
            <person name="Tritt A."/>
            <person name="Yoshinaga Y."/>
            <person name="Zwiers L.-H."/>
            <person name="Turgeon B."/>
            <person name="Goodwin S."/>
            <person name="Spatafora J."/>
            <person name="Crous P."/>
            <person name="Grigoriev I."/>
        </authorList>
    </citation>
    <scope>NUCLEOTIDE SEQUENCE</scope>
    <source>
        <strain evidence="2">CBS 161.51</strain>
    </source>
</reference>
<evidence type="ECO:0000259" key="1">
    <source>
        <dbReference type="Pfam" id="PF00149"/>
    </source>
</evidence>
<dbReference type="InterPro" id="IPR004843">
    <property type="entry name" value="Calcineurin-like_PHP"/>
</dbReference>
<dbReference type="SUPFAM" id="SSF56300">
    <property type="entry name" value="Metallo-dependent phosphatases"/>
    <property type="match status" value="1"/>
</dbReference>
<dbReference type="PANTHER" id="PTHR32440">
    <property type="entry name" value="PHOSPHATASE DCR2-RELATED-RELATED"/>
    <property type="match status" value="1"/>
</dbReference>
<dbReference type="EMBL" id="ML976086">
    <property type="protein sequence ID" value="KAF1939229.1"/>
    <property type="molecule type" value="Genomic_DNA"/>
</dbReference>
<dbReference type="Proteomes" id="UP000800038">
    <property type="component" value="Unassembled WGS sequence"/>
</dbReference>
<sequence length="532" mass="59449">MATPSTPYITTAVAHPVVTDLTIRIVSPTDPPSTPETNPQIWHRIEKELYLHKSQQTAWLYVALKNEEELEEDDFLVTDIRVGESPPNAGSGQAWDSRPGGIWVQRSKFSGSIDQAVTEVDVLFGMDAVDPRPQWALMQSSLQLDGEPDIPVARLSVLHGRVKPTLGARPDLRVKADGRFKIVQISDTHMVTGIGLCKDAIDAHGKHLPEGEADPLTMKFIGTILDVEKPDLVVLTGDQLHHDIPDSQTALFKVLAPIIERKIPFTAVFGNHDSEGVHALSRTAQMSILENLPFSLCEAGPKQVDGVGNFYVQVLAPAPSKQPALTLYFLDSHGEIPSWTHKPDYDPIQQSQIDWFVNTSQALRSEREKNDKEDYFHGSLVFQHIPLPEFKNRRLVIHSGHRREPTEGPSVNSHFYDALVKQDVLVLACGHDHVNDFCALLPQESQPDGSKNHLGPWLCYGSVSGFGGYCSYGRKRYYRQMRVFEHDMTNQSLKTWMRDEYKTHRVGELVLVQKGKIVDPPGKDEGRSCVVS</sequence>
<dbReference type="GO" id="GO:0005737">
    <property type="term" value="C:cytoplasm"/>
    <property type="evidence" value="ECO:0007669"/>
    <property type="project" value="TreeGrafter"/>
</dbReference>
<dbReference type="CDD" id="cd07383">
    <property type="entry name" value="MPP_Dcr2"/>
    <property type="match status" value="1"/>
</dbReference>
<proteinExistence type="predicted"/>
<accession>A0A6A5SIL5</accession>
<dbReference type="Gene3D" id="3.60.21.10">
    <property type="match status" value="1"/>
</dbReference>
<dbReference type="GO" id="GO:0004721">
    <property type="term" value="F:phosphoprotein phosphatase activity"/>
    <property type="evidence" value="ECO:0007669"/>
    <property type="project" value="TreeGrafter"/>
</dbReference>
<keyword evidence="3" id="KW-1185">Reference proteome</keyword>
<gene>
    <name evidence="2" type="ORF">EJ02DRAFT_352800</name>
</gene>
<dbReference type="Pfam" id="PF00149">
    <property type="entry name" value="Metallophos"/>
    <property type="match status" value="1"/>
</dbReference>
<evidence type="ECO:0000313" key="2">
    <source>
        <dbReference type="EMBL" id="KAF1939229.1"/>
    </source>
</evidence>
<dbReference type="OrthoDB" id="783096at2759"/>
<organism evidence="2 3">
    <name type="scientific">Clathrospora elynae</name>
    <dbReference type="NCBI Taxonomy" id="706981"/>
    <lineage>
        <taxon>Eukaryota</taxon>
        <taxon>Fungi</taxon>
        <taxon>Dikarya</taxon>
        <taxon>Ascomycota</taxon>
        <taxon>Pezizomycotina</taxon>
        <taxon>Dothideomycetes</taxon>
        <taxon>Pleosporomycetidae</taxon>
        <taxon>Pleosporales</taxon>
        <taxon>Diademaceae</taxon>
        <taxon>Clathrospora</taxon>
    </lineage>
</organism>
<name>A0A6A5SIL5_9PLEO</name>
<dbReference type="InterPro" id="IPR029052">
    <property type="entry name" value="Metallo-depent_PP-like"/>
</dbReference>
<dbReference type="AlphaFoldDB" id="A0A6A5SIL5"/>
<evidence type="ECO:0000313" key="3">
    <source>
        <dbReference type="Proteomes" id="UP000800038"/>
    </source>
</evidence>
<dbReference type="PANTHER" id="PTHR32440:SF0">
    <property type="entry name" value="PHOSPHATASE DCR2-RELATED"/>
    <property type="match status" value="1"/>
</dbReference>
<protein>
    <submittedName>
        <fullName evidence="2">Metallo-dependent phosphatase</fullName>
    </submittedName>
</protein>